<keyword evidence="2" id="KW-1185">Reference proteome</keyword>
<feature type="non-terminal residue" evidence="1">
    <location>
        <position position="1"/>
    </location>
</feature>
<gene>
    <name evidence="1" type="ORF">DERYTH_LOCUS16948</name>
</gene>
<evidence type="ECO:0000313" key="1">
    <source>
        <dbReference type="EMBL" id="CAG8751562.1"/>
    </source>
</evidence>
<comment type="caution">
    <text evidence="1">The sequence shown here is derived from an EMBL/GenBank/DDBJ whole genome shotgun (WGS) entry which is preliminary data.</text>
</comment>
<proteinExistence type="predicted"/>
<dbReference type="EMBL" id="CAJVPY010015401">
    <property type="protein sequence ID" value="CAG8751562.1"/>
    <property type="molecule type" value="Genomic_DNA"/>
</dbReference>
<accession>A0A9N9IWT3</accession>
<sequence length="43" mass="5096">PTEYEIELAEQLSSNLKISSNTFGLQEKLLNNQEFKMNFWNFV</sequence>
<reference evidence="1" key="1">
    <citation type="submission" date="2021-06" db="EMBL/GenBank/DDBJ databases">
        <authorList>
            <person name="Kallberg Y."/>
            <person name="Tangrot J."/>
            <person name="Rosling A."/>
        </authorList>
    </citation>
    <scope>NUCLEOTIDE SEQUENCE</scope>
    <source>
        <strain evidence="1">MA453B</strain>
    </source>
</reference>
<organism evidence="1 2">
    <name type="scientific">Dentiscutata erythropus</name>
    <dbReference type="NCBI Taxonomy" id="1348616"/>
    <lineage>
        <taxon>Eukaryota</taxon>
        <taxon>Fungi</taxon>
        <taxon>Fungi incertae sedis</taxon>
        <taxon>Mucoromycota</taxon>
        <taxon>Glomeromycotina</taxon>
        <taxon>Glomeromycetes</taxon>
        <taxon>Diversisporales</taxon>
        <taxon>Gigasporaceae</taxon>
        <taxon>Dentiscutata</taxon>
    </lineage>
</organism>
<dbReference type="AlphaFoldDB" id="A0A9N9IWT3"/>
<protein>
    <submittedName>
        <fullName evidence="1">22777_t:CDS:1</fullName>
    </submittedName>
</protein>
<name>A0A9N9IWT3_9GLOM</name>
<dbReference type="Proteomes" id="UP000789405">
    <property type="component" value="Unassembled WGS sequence"/>
</dbReference>
<evidence type="ECO:0000313" key="2">
    <source>
        <dbReference type="Proteomes" id="UP000789405"/>
    </source>
</evidence>